<evidence type="ECO:0000256" key="2">
    <source>
        <dbReference type="ARBA" id="ARBA00022448"/>
    </source>
</evidence>
<organism evidence="10 11">
    <name type="scientific">Hyphococcus lacteus</name>
    <dbReference type="NCBI Taxonomy" id="3143536"/>
    <lineage>
        <taxon>Bacteria</taxon>
        <taxon>Pseudomonadati</taxon>
        <taxon>Pseudomonadota</taxon>
        <taxon>Alphaproteobacteria</taxon>
        <taxon>Parvularculales</taxon>
        <taxon>Parvularculaceae</taxon>
        <taxon>Hyphococcus</taxon>
    </lineage>
</organism>
<evidence type="ECO:0000256" key="4">
    <source>
        <dbReference type="ARBA" id="ARBA00022519"/>
    </source>
</evidence>
<evidence type="ECO:0000313" key="11">
    <source>
        <dbReference type="Proteomes" id="UP001560685"/>
    </source>
</evidence>
<keyword evidence="4" id="KW-0997">Cell inner membrane</keyword>
<keyword evidence="2" id="KW-0813">Transport</keyword>
<keyword evidence="6" id="KW-0653">Protein transport</keyword>
<dbReference type="Pfam" id="PF11356">
    <property type="entry name" value="T2SSC"/>
    <property type="match status" value="1"/>
</dbReference>
<dbReference type="Gene3D" id="2.30.30.830">
    <property type="match status" value="1"/>
</dbReference>
<dbReference type="SUPFAM" id="SSF50156">
    <property type="entry name" value="PDZ domain-like"/>
    <property type="match status" value="1"/>
</dbReference>
<dbReference type="InterPro" id="IPR036034">
    <property type="entry name" value="PDZ_sf"/>
</dbReference>
<dbReference type="RefSeq" id="WP_369314223.1">
    <property type="nucleotide sequence ID" value="NZ_JBEHZE010000001.1"/>
</dbReference>
<name>A0ABV3Z605_9PROT</name>
<dbReference type="Gene3D" id="2.30.42.10">
    <property type="match status" value="1"/>
</dbReference>
<keyword evidence="3" id="KW-1003">Cell membrane</keyword>
<gene>
    <name evidence="10" type="ORF">ABFZ84_11830</name>
</gene>
<dbReference type="Proteomes" id="UP001560685">
    <property type="component" value="Unassembled WGS sequence"/>
</dbReference>
<dbReference type="EMBL" id="JBEHZE010000001">
    <property type="protein sequence ID" value="MEX6634234.1"/>
    <property type="molecule type" value="Genomic_DNA"/>
</dbReference>
<evidence type="ECO:0000256" key="7">
    <source>
        <dbReference type="ARBA" id="ARBA00022989"/>
    </source>
</evidence>
<evidence type="ECO:0000313" key="10">
    <source>
        <dbReference type="EMBL" id="MEX6634234.1"/>
    </source>
</evidence>
<evidence type="ECO:0000259" key="9">
    <source>
        <dbReference type="Pfam" id="PF11356"/>
    </source>
</evidence>
<feature type="domain" description="Type II secretion system protein GspC N-terminal" evidence="9">
    <location>
        <begin position="8"/>
        <end position="140"/>
    </location>
</feature>
<dbReference type="InterPro" id="IPR024961">
    <property type="entry name" value="T2SS_GspC_N"/>
</dbReference>
<evidence type="ECO:0000256" key="8">
    <source>
        <dbReference type="ARBA" id="ARBA00023136"/>
    </source>
</evidence>
<comment type="subcellular location">
    <subcellularLocation>
        <location evidence="1">Cell inner membrane</location>
    </subcellularLocation>
</comment>
<comment type="caution">
    <text evidence="10">The sequence shown here is derived from an EMBL/GenBank/DDBJ whole genome shotgun (WGS) entry which is preliminary data.</text>
</comment>
<sequence length="255" mass="27012">MPRVIELLLVGLLGLALAKIAIAIFAPLPTPKGDVVGAAMSTQSSARERAPADAKNPFHSAAVSAGPIEDIPDVAETSLDLTLTGVWPKGDEGSAIIRRSDGKEKRHAVGETITTGVRLVAVYEDQVIIEQNGVRESLRFESKTPVKKRIEAAPQPERSFVTAQELSDAIKMSVTKDANGATAIALNAGRNAAVFERIGFQSGDILRSVNGTPAPADPSGLLTMMNKISRAEQTAIVIERNGQRMPITLSVKGNE</sequence>
<keyword evidence="8" id="KW-0472">Membrane</keyword>
<evidence type="ECO:0000256" key="1">
    <source>
        <dbReference type="ARBA" id="ARBA00004533"/>
    </source>
</evidence>
<evidence type="ECO:0000256" key="6">
    <source>
        <dbReference type="ARBA" id="ARBA00022927"/>
    </source>
</evidence>
<reference evidence="10 11" key="1">
    <citation type="submission" date="2024-05" db="EMBL/GenBank/DDBJ databases">
        <title>Three bacterial strains, DH-69, EH-24, and ECK-19 isolated from coastal sediments.</title>
        <authorList>
            <person name="Ye Y.-Q."/>
            <person name="Du Z.-J."/>
        </authorList>
    </citation>
    <scope>NUCLEOTIDE SEQUENCE [LARGE SCALE GENOMIC DNA]</scope>
    <source>
        <strain evidence="10 11">ECK-19</strain>
    </source>
</reference>
<protein>
    <submittedName>
        <fullName evidence="10">Type II secretion system protein N</fullName>
    </submittedName>
</protein>
<keyword evidence="5" id="KW-0812">Transmembrane</keyword>
<evidence type="ECO:0000256" key="3">
    <source>
        <dbReference type="ARBA" id="ARBA00022475"/>
    </source>
</evidence>
<proteinExistence type="predicted"/>
<evidence type="ECO:0000256" key="5">
    <source>
        <dbReference type="ARBA" id="ARBA00022692"/>
    </source>
</evidence>
<keyword evidence="7" id="KW-1133">Transmembrane helix</keyword>
<accession>A0ABV3Z605</accession>
<keyword evidence="11" id="KW-1185">Reference proteome</keyword>